<dbReference type="InterPro" id="IPR007612">
    <property type="entry name" value="LOR"/>
</dbReference>
<accession>A0A3S0CYE7</accession>
<dbReference type="Pfam" id="PF04525">
    <property type="entry name" value="LOR"/>
    <property type="match status" value="1"/>
</dbReference>
<comment type="caution">
    <text evidence="1">The sequence shown here is derived from an EMBL/GenBank/DDBJ whole genome shotgun (WGS) entry which is preliminary data.</text>
</comment>
<proteinExistence type="predicted"/>
<keyword evidence="2" id="KW-1185">Reference proteome</keyword>
<gene>
    <name evidence="1" type="ORF">EJQ19_01125</name>
</gene>
<evidence type="ECO:0000313" key="1">
    <source>
        <dbReference type="EMBL" id="RTE11654.1"/>
    </source>
</evidence>
<dbReference type="RefSeq" id="WP_126139373.1">
    <property type="nucleotide sequence ID" value="NZ_RXHU01000005.1"/>
</dbReference>
<reference evidence="1 2" key="1">
    <citation type="submission" date="2018-12" db="EMBL/GenBank/DDBJ databases">
        <title>Bacillus ochoae sp. nov., Paenibacillus whitsoniae sp. nov., Paenibacillus spiritus sp. nov. Isolated from the Mars Exploration Rover during spacecraft assembly.</title>
        <authorList>
            <person name="Seuylemezian A."/>
            <person name="Vaishampayan P."/>
        </authorList>
    </citation>
    <scope>NUCLEOTIDE SEQUENCE [LARGE SCALE GENOMIC DNA]</scope>
    <source>
        <strain evidence="1 2">MER 54</strain>
    </source>
</reference>
<dbReference type="AlphaFoldDB" id="A0A3S0CYE7"/>
<name>A0A3S0CYE7_9BACL</name>
<organism evidence="1 2">
    <name type="scientific">Paenibacillus whitsoniae</name>
    <dbReference type="NCBI Taxonomy" id="2496558"/>
    <lineage>
        <taxon>Bacteria</taxon>
        <taxon>Bacillati</taxon>
        <taxon>Bacillota</taxon>
        <taxon>Bacilli</taxon>
        <taxon>Bacillales</taxon>
        <taxon>Paenibacillaceae</taxon>
        <taxon>Paenibacillus</taxon>
    </lineage>
</organism>
<dbReference type="Proteomes" id="UP000276128">
    <property type="component" value="Unassembled WGS sequence"/>
</dbReference>
<dbReference type="OrthoDB" id="2692055at2"/>
<evidence type="ECO:0008006" key="3">
    <source>
        <dbReference type="Google" id="ProtNLM"/>
    </source>
</evidence>
<evidence type="ECO:0000313" key="2">
    <source>
        <dbReference type="Proteomes" id="UP000276128"/>
    </source>
</evidence>
<sequence>MQLYFRDNMFNAGVTEILDEQQAVVGHLDLKSAFGSSIHVYGSRDELLCSGKFRFFSSKWVITDGNDDELGVLRSRFTFFSKKYTYEKDGRGSFDIESPAFSKEYEVMDESGALVARFEKVSRWFSSGAYLLDTHSDRLDAYELLAVIMGIHEIQKHTNTAAGGAT</sequence>
<protein>
    <recommendedName>
        <fullName evidence="3">LURP-one-related family protein</fullName>
    </recommendedName>
</protein>
<dbReference type="EMBL" id="RXHU01000005">
    <property type="protein sequence ID" value="RTE11654.1"/>
    <property type="molecule type" value="Genomic_DNA"/>
</dbReference>